<dbReference type="InterPro" id="IPR008974">
    <property type="entry name" value="TRAF-like"/>
</dbReference>
<dbReference type="GO" id="GO:0030163">
    <property type="term" value="P:protein catabolic process"/>
    <property type="evidence" value="ECO:0007669"/>
    <property type="project" value="UniProtKB-ARBA"/>
</dbReference>
<dbReference type="PROSITE" id="PS50097">
    <property type="entry name" value="BTB"/>
    <property type="match status" value="1"/>
</dbReference>
<dbReference type="InterPro" id="IPR002083">
    <property type="entry name" value="MATH/TRAF_dom"/>
</dbReference>
<accession>A0A8X6MIT6</accession>
<feature type="domain" description="MATH" evidence="2">
    <location>
        <begin position="12"/>
        <end position="139"/>
    </location>
</feature>
<dbReference type="EMBL" id="BMAV01027758">
    <property type="protein sequence ID" value="GFS62051.1"/>
    <property type="molecule type" value="Genomic_DNA"/>
</dbReference>
<feature type="domain" description="BTB" evidence="1">
    <location>
        <begin position="336"/>
        <end position="400"/>
    </location>
</feature>
<dbReference type="Gene3D" id="3.30.710.10">
    <property type="entry name" value="Potassium Channel Kv1.1, Chain A"/>
    <property type="match status" value="1"/>
</dbReference>
<dbReference type="Proteomes" id="UP000886998">
    <property type="component" value="Unassembled WGS sequence"/>
</dbReference>
<dbReference type="InterPro" id="IPR000210">
    <property type="entry name" value="BTB/POZ_dom"/>
</dbReference>
<reference evidence="3" key="1">
    <citation type="submission" date="2020-08" db="EMBL/GenBank/DDBJ databases">
        <title>Multicomponent nature underlies the extraordinary mechanical properties of spider dragline silk.</title>
        <authorList>
            <person name="Kono N."/>
            <person name="Nakamura H."/>
            <person name="Mori M."/>
            <person name="Yoshida Y."/>
            <person name="Ohtoshi R."/>
            <person name="Malay A.D."/>
            <person name="Moran D.A.P."/>
            <person name="Tomita M."/>
            <person name="Numata K."/>
            <person name="Arakawa K."/>
        </authorList>
    </citation>
    <scope>NUCLEOTIDE SEQUENCE</scope>
</reference>
<protein>
    <recommendedName>
        <fullName evidence="5">Speckle-type POZ protein</fullName>
    </recommendedName>
</protein>
<proteinExistence type="predicted"/>
<dbReference type="PROSITE" id="PS50144">
    <property type="entry name" value="MATH"/>
    <property type="match status" value="1"/>
</dbReference>
<organism evidence="3 4">
    <name type="scientific">Trichonephila inaurata madagascariensis</name>
    <dbReference type="NCBI Taxonomy" id="2747483"/>
    <lineage>
        <taxon>Eukaryota</taxon>
        <taxon>Metazoa</taxon>
        <taxon>Ecdysozoa</taxon>
        <taxon>Arthropoda</taxon>
        <taxon>Chelicerata</taxon>
        <taxon>Arachnida</taxon>
        <taxon>Araneae</taxon>
        <taxon>Araneomorphae</taxon>
        <taxon>Entelegynae</taxon>
        <taxon>Araneoidea</taxon>
        <taxon>Nephilidae</taxon>
        <taxon>Trichonephila</taxon>
        <taxon>Trichonephila inaurata</taxon>
    </lineage>
</organism>
<dbReference type="SUPFAM" id="SSF54695">
    <property type="entry name" value="POZ domain"/>
    <property type="match status" value="1"/>
</dbReference>
<evidence type="ECO:0000313" key="3">
    <source>
        <dbReference type="EMBL" id="GFS62051.1"/>
    </source>
</evidence>
<dbReference type="Pfam" id="PF00651">
    <property type="entry name" value="BTB"/>
    <property type="match status" value="1"/>
</dbReference>
<dbReference type="CDD" id="cd18186">
    <property type="entry name" value="BTB_POZ_ZBTB_KLHL-like"/>
    <property type="match status" value="1"/>
</dbReference>
<evidence type="ECO:0008006" key="5">
    <source>
        <dbReference type="Google" id="ProtNLM"/>
    </source>
</evidence>
<evidence type="ECO:0000313" key="4">
    <source>
        <dbReference type="Proteomes" id="UP000886998"/>
    </source>
</evidence>
<dbReference type="SMART" id="SM00225">
    <property type="entry name" value="BTB"/>
    <property type="match status" value="1"/>
</dbReference>
<keyword evidence="4" id="KW-1185">Reference proteome</keyword>
<dbReference type="Gene3D" id="1.25.40.420">
    <property type="match status" value="1"/>
</dbReference>
<evidence type="ECO:0000259" key="1">
    <source>
        <dbReference type="PROSITE" id="PS50097"/>
    </source>
</evidence>
<dbReference type="PANTHER" id="PTHR24413">
    <property type="entry name" value="SPECKLE-TYPE POZ PROTEIN"/>
    <property type="match status" value="1"/>
</dbReference>
<sequence>MAFNSNAENEPWISFLWGIENYSYCWHKDDEYIETPVMSLKENITWYVRVFPRAKQYKRIYLSFSGKSQDEHEIIEVETDFAFLSEDGLTLHMIPRFKPRTLDKGVFKWGEYLLNLDELLETKRKSILSGDTLRIRCRLWRADGKAVIPAKFFVRTVLSVKKKGFLWDIERFSSFECDRKETFVLRSESLNQEAALNIGVNGQGKIVISISSLHKNIKVFKFKAFMTDTNGCKTDCGIRNVFPETIAHSMCKLALPFSKKYLMDNKNVYLKNDVISLSVECSWCDGFDLNVIEGTSFGINAVNHGMCVSNSGVGEMCKVDDSKEDFETLYAEGILSDVKLRTANVTFQAHKNILSARSPVFRSMFTTDMKEKTQECIDILDLEDDTLHKLLLYVYTNSLESLLWERAMKLYSAADKYEIFNLKKKCSSFLIRNLSSSNLCDVLILSDRHSDDGLKRAAQDYAVIHEDDVFTSNEWEEFAKNNGSLAAETMLRKWKRRKTE</sequence>
<dbReference type="InterPro" id="IPR011333">
    <property type="entry name" value="SKP1/BTB/POZ_sf"/>
</dbReference>
<comment type="caution">
    <text evidence="3">The sequence shown here is derived from an EMBL/GenBank/DDBJ whole genome shotgun (WGS) entry which is preliminary data.</text>
</comment>
<evidence type="ECO:0000259" key="2">
    <source>
        <dbReference type="PROSITE" id="PS50144"/>
    </source>
</evidence>
<dbReference type="Gene3D" id="2.60.210.10">
    <property type="entry name" value="Apoptosis, Tumor Necrosis Factor Receptor Associated Protein 2, Chain A"/>
    <property type="match status" value="1"/>
</dbReference>
<dbReference type="OrthoDB" id="6359816at2759"/>
<gene>
    <name evidence="3" type="ORF">TNIN_312901</name>
</gene>
<dbReference type="SUPFAM" id="SSF49599">
    <property type="entry name" value="TRAF domain-like"/>
    <property type="match status" value="1"/>
</dbReference>
<dbReference type="AlphaFoldDB" id="A0A8X6MIT6"/>
<name>A0A8X6MIT6_9ARAC</name>